<dbReference type="GO" id="GO:0006508">
    <property type="term" value="P:proteolysis"/>
    <property type="evidence" value="ECO:0000318"/>
    <property type="project" value="GO_Central"/>
</dbReference>
<proteinExistence type="inferred from homology"/>
<evidence type="ECO:0000256" key="2">
    <source>
        <dbReference type="ARBA" id="ARBA00004477"/>
    </source>
</evidence>
<comment type="similarity">
    <text evidence="3">Belongs to the peptidase M28 family.</text>
</comment>
<feature type="transmembrane region" description="Helical" evidence="15">
    <location>
        <begin position="466"/>
        <end position="487"/>
    </location>
</feature>
<feature type="compositionally biased region" description="Basic and acidic residues" evidence="14">
    <location>
        <begin position="12"/>
        <end position="21"/>
    </location>
</feature>
<feature type="transmembrane region" description="Helical" evidence="15">
    <location>
        <begin position="641"/>
        <end position="659"/>
    </location>
</feature>
<evidence type="ECO:0000256" key="6">
    <source>
        <dbReference type="ARBA" id="ARBA00022723"/>
    </source>
</evidence>
<feature type="transmembrane region" description="Helical" evidence="15">
    <location>
        <begin position="562"/>
        <end position="588"/>
    </location>
</feature>
<dbReference type="InterPro" id="IPR048024">
    <property type="entry name" value="Fxna-like_M28_dom"/>
</dbReference>
<gene>
    <name evidence="18" type="ORF">KFL_000520350</name>
</gene>
<keyword evidence="11" id="KW-0482">Metalloprotease</keyword>
<keyword evidence="6" id="KW-0479">Metal-binding</keyword>
<dbReference type="InterPro" id="IPR007484">
    <property type="entry name" value="Peptidase_M28"/>
</dbReference>
<feature type="domain" description="Peptidase M28" evidence="16">
    <location>
        <begin position="159"/>
        <end position="355"/>
    </location>
</feature>
<evidence type="ECO:0000256" key="7">
    <source>
        <dbReference type="ARBA" id="ARBA00022801"/>
    </source>
</evidence>
<dbReference type="OMA" id="WNNTIGA"/>
<dbReference type="Pfam" id="PF04389">
    <property type="entry name" value="Peptidase_M28"/>
    <property type="match status" value="1"/>
</dbReference>
<reference evidence="18 19" key="1">
    <citation type="journal article" date="2014" name="Nat. Commun.">
        <title>Klebsormidium flaccidum genome reveals primary factors for plant terrestrial adaptation.</title>
        <authorList>
            <person name="Hori K."/>
            <person name="Maruyama F."/>
            <person name="Fujisawa T."/>
            <person name="Togashi T."/>
            <person name="Yamamoto N."/>
            <person name="Seo M."/>
            <person name="Sato S."/>
            <person name="Yamada T."/>
            <person name="Mori H."/>
            <person name="Tajima N."/>
            <person name="Moriyama T."/>
            <person name="Ikeuchi M."/>
            <person name="Watanabe M."/>
            <person name="Wada H."/>
            <person name="Kobayashi K."/>
            <person name="Saito M."/>
            <person name="Masuda T."/>
            <person name="Sasaki-Sekimoto Y."/>
            <person name="Mashiguchi K."/>
            <person name="Awai K."/>
            <person name="Shimojima M."/>
            <person name="Masuda S."/>
            <person name="Iwai M."/>
            <person name="Nobusawa T."/>
            <person name="Narise T."/>
            <person name="Kondo S."/>
            <person name="Saito H."/>
            <person name="Sato R."/>
            <person name="Murakawa M."/>
            <person name="Ihara Y."/>
            <person name="Oshima-Yamada Y."/>
            <person name="Ohtaka K."/>
            <person name="Satoh M."/>
            <person name="Sonobe K."/>
            <person name="Ishii M."/>
            <person name="Ohtani R."/>
            <person name="Kanamori-Sato M."/>
            <person name="Honoki R."/>
            <person name="Miyazaki D."/>
            <person name="Mochizuki H."/>
            <person name="Umetsu J."/>
            <person name="Higashi K."/>
            <person name="Shibata D."/>
            <person name="Kamiya Y."/>
            <person name="Sato N."/>
            <person name="Nakamura Y."/>
            <person name="Tabata S."/>
            <person name="Ida S."/>
            <person name="Kurokawa K."/>
            <person name="Ohta H."/>
        </authorList>
    </citation>
    <scope>NUCLEOTIDE SEQUENCE [LARGE SCALE GENOMIC DNA]</scope>
    <source>
        <strain evidence="18 19">NIES-2285</strain>
    </source>
</reference>
<comment type="cofactor">
    <cofactor evidence="1">
        <name>Zn(2+)</name>
        <dbReference type="ChEBI" id="CHEBI:29105"/>
    </cofactor>
</comment>
<keyword evidence="4" id="KW-0645">Protease</keyword>
<feature type="transmembrane region" description="Helical" evidence="15">
    <location>
        <begin position="508"/>
        <end position="528"/>
    </location>
</feature>
<comment type="subcellular location">
    <subcellularLocation>
        <location evidence="2">Endoplasmic reticulum membrane</location>
        <topology evidence="2">Multi-pass membrane protein</topology>
    </subcellularLocation>
</comment>
<keyword evidence="8" id="KW-0256">Endoplasmic reticulum</keyword>
<evidence type="ECO:0000313" key="18">
    <source>
        <dbReference type="EMBL" id="GAQ80363.1"/>
    </source>
</evidence>
<feature type="transmembrane region" description="Helical" evidence="15">
    <location>
        <begin position="43"/>
        <end position="64"/>
    </location>
</feature>
<dbReference type="Gene3D" id="3.40.630.10">
    <property type="entry name" value="Zn peptidases"/>
    <property type="match status" value="1"/>
</dbReference>
<dbReference type="EMBL" id="DF237001">
    <property type="protein sequence ID" value="GAQ80363.1"/>
    <property type="molecule type" value="Genomic_DNA"/>
</dbReference>
<feature type="transmembrane region" description="Helical" evidence="15">
    <location>
        <begin position="534"/>
        <end position="550"/>
    </location>
</feature>
<evidence type="ECO:0000259" key="16">
    <source>
        <dbReference type="Pfam" id="PF04389"/>
    </source>
</evidence>
<evidence type="ECO:0000256" key="9">
    <source>
        <dbReference type="ARBA" id="ARBA00022833"/>
    </source>
</evidence>
<evidence type="ECO:0000256" key="15">
    <source>
        <dbReference type="SAM" id="Phobius"/>
    </source>
</evidence>
<keyword evidence="5 15" id="KW-0812">Transmembrane</keyword>
<dbReference type="OrthoDB" id="76293at2759"/>
<evidence type="ECO:0000256" key="8">
    <source>
        <dbReference type="ARBA" id="ARBA00022824"/>
    </source>
</evidence>
<feature type="domain" description="Endoplasmic reticulum metallopeptidase 1-like C-terminal" evidence="17">
    <location>
        <begin position="664"/>
        <end position="884"/>
    </location>
</feature>
<dbReference type="CDD" id="cd03875">
    <property type="entry name" value="M28_Fxna_like"/>
    <property type="match status" value="1"/>
</dbReference>
<accession>A0A1Y1HQK4</accession>
<dbReference type="GO" id="GO:0046872">
    <property type="term" value="F:metal ion binding"/>
    <property type="evidence" value="ECO:0007669"/>
    <property type="project" value="UniProtKB-KW"/>
</dbReference>
<keyword evidence="13" id="KW-0325">Glycoprotein</keyword>
<evidence type="ECO:0000256" key="3">
    <source>
        <dbReference type="ARBA" id="ARBA00010918"/>
    </source>
</evidence>
<feature type="transmembrane region" description="Helical" evidence="15">
    <location>
        <begin position="433"/>
        <end position="454"/>
    </location>
</feature>
<protein>
    <submittedName>
        <fullName evidence="18">Zn-dependent peptidase</fullName>
    </submittedName>
</protein>
<evidence type="ECO:0000313" key="19">
    <source>
        <dbReference type="Proteomes" id="UP000054558"/>
    </source>
</evidence>
<dbReference type="Pfam" id="PF22248">
    <property type="entry name" value="ERMP1_C"/>
    <property type="match status" value="1"/>
</dbReference>
<organism evidence="18 19">
    <name type="scientific">Klebsormidium nitens</name>
    <name type="common">Green alga</name>
    <name type="synonym">Ulothrix nitens</name>
    <dbReference type="NCBI Taxonomy" id="105231"/>
    <lineage>
        <taxon>Eukaryota</taxon>
        <taxon>Viridiplantae</taxon>
        <taxon>Streptophyta</taxon>
        <taxon>Klebsormidiophyceae</taxon>
        <taxon>Klebsormidiales</taxon>
        <taxon>Klebsormidiaceae</taxon>
        <taxon>Klebsormidium</taxon>
    </lineage>
</organism>
<dbReference type="AlphaFoldDB" id="A0A1Y1HQK4"/>
<dbReference type="FunFam" id="3.40.630.10:FF:000008">
    <property type="entry name" value="Endoplasmic reticulum metallopeptidase 1"/>
    <property type="match status" value="1"/>
</dbReference>
<keyword evidence="7" id="KW-0378">Hydrolase</keyword>
<feature type="region of interest" description="Disordered" evidence="14">
    <location>
        <begin position="1"/>
        <end position="33"/>
    </location>
</feature>
<evidence type="ECO:0000256" key="5">
    <source>
        <dbReference type="ARBA" id="ARBA00022692"/>
    </source>
</evidence>
<keyword evidence="10 15" id="KW-1133">Transmembrane helix</keyword>
<evidence type="ECO:0000256" key="4">
    <source>
        <dbReference type="ARBA" id="ARBA00022670"/>
    </source>
</evidence>
<evidence type="ECO:0000259" key="17">
    <source>
        <dbReference type="Pfam" id="PF22248"/>
    </source>
</evidence>
<sequence length="886" mass="96513">MALRQRPTGTKEPQEQEKSEAPSDVLKQARVRNKDAPEAASQLSAVLLLLMFTSAIVGVVHHAVYRVPKPMSERAPAHMFSEGRALQHVEALAGDIGIRLVGSDNHMRAAAYILEELDKIASIAGDHLRVEIDEQHISGTFWMNILTHNMAMEYENVTNIVLRISGANSNLESKAVLMNAHFDSAVGSPGASDCAQCVAVGLEIARLFAASPEAPPAPLIFLFNGAEETFSMGAHGFLSGHKWSDSIGAVINIESTGPGGPDLLFQAAGKELWPVRVYSEVVPYPRASVIAQDTFDMHVLPGDTDFRVFAQDFGNIPGVDVLSLLDSYAYHTTLDTPDRIRRGTVQAMGENLYALTKGLSVAPELNDPLSALPKQQAVFWDFLGYIQVYYPRWNALIFHLTPLAVLAVVPLFTSDHASGLRGMPRRFNAIVSGILQTGAAWVLAVIFAVGVAVLRVAVSGKPITWLAQPSVAALMYIPPALLGILLVQSLRSCSPAKTSSQQRALDFTGHWGSAVGFNALLSAVLIYLGVGGSYIFMFWAMVLLPGFQIATEAGGFQTLPGLAVYLTIAAIPMAQCFYIALTIATFTAQKIGASGNWPDPIGSYVGDVAIAIIFSLFTAIIAAPLAPVLRRWLATWRVMRALVVMTLIGTIVGSFLFPYTTTELKRLAVQHTIWTQGKKDVIGREFSLLTFDPLAPTFIFDQSPALREHFNVTGDEAFHKTLPNTWLGLFPLSEMVHRDVSLPEQSVDLPAVAQRKPFPRLKLIANEALENDRRRILVEINNGALGHAWRTINVTGPVVGWSLGNFQLPAPEQRPGGPVSYIARHAGGPGTEKWRFWIEAEGTKKVRIDLAVLKFDSSSELEKIKSSLPAWVDFIGLTSYISTWKV</sequence>
<dbReference type="GO" id="GO:0008235">
    <property type="term" value="F:metalloexopeptidase activity"/>
    <property type="evidence" value="ECO:0007669"/>
    <property type="project" value="InterPro"/>
</dbReference>
<dbReference type="SUPFAM" id="SSF53187">
    <property type="entry name" value="Zn-dependent exopeptidases"/>
    <property type="match status" value="1"/>
</dbReference>
<evidence type="ECO:0000256" key="12">
    <source>
        <dbReference type="ARBA" id="ARBA00023136"/>
    </source>
</evidence>
<dbReference type="InterPro" id="IPR053973">
    <property type="entry name" value="ERMP1-like_C"/>
</dbReference>
<evidence type="ECO:0000256" key="1">
    <source>
        <dbReference type="ARBA" id="ARBA00001947"/>
    </source>
</evidence>
<keyword evidence="9" id="KW-0862">Zinc</keyword>
<evidence type="ECO:0000256" key="11">
    <source>
        <dbReference type="ARBA" id="ARBA00023049"/>
    </source>
</evidence>
<dbReference type="STRING" id="105231.A0A1Y1HQK4"/>
<dbReference type="InterPro" id="IPR045175">
    <property type="entry name" value="M28_fam"/>
</dbReference>
<name>A0A1Y1HQK4_KLENI</name>
<dbReference type="Proteomes" id="UP000054558">
    <property type="component" value="Unassembled WGS sequence"/>
</dbReference>
<evidence type="ECO:0000256" key="13">
    <source>
        <dbReference type="ARBA" id="ARBA00023180"/>
    </source>
</evidence>
<dbReference type="GO" id="GO:0005789">
    <property type="term" value="C:endoplasmic reticulum membrane"/>
    <property type="evidence" value="ECO:0007669"/>
    <property type="project" value="UniProtKB-SubCell"/>
</dbReference>
<dbReference type="PANTHER" id="PTHR12147">
    <property type="entry name" value="METALLOPEPTIDASE M28 FAMILY MEMBER"/>
    <property type="match status" value="1"/>
</dbReference>
<dbReference type="PANTHER" id="PTHR12147:SF22">
    <property type="entry name" value="ENDOPLASMIC RETICULUM METALLOPEPTIDASE 1"/>
    <property type="match status" value="1"/>
</dbReference>
<keyword evidence="19" id="KW-1185">Reference proteome</keyword>
<feature type="transmembrane region" description="Helical" evidence="15">
    <location>
        <begin position="393"/>
        <end position="412"/>
    </location>
</feature>
<keyword evidence="12 15" id="KW-0472">Membrane</keyword>
<feature type="transmembrane region" description="Helical" evidence="15">
    <location>
        <begin position="608"/>
        <end position="629"/>
    </location>
</feature>
<evidence type="ECO:0000256" key="14">
    <source>
        <dbReference type="SAM" id="MobiDB-lite"/>
    </source>
</evidence>
<evidence type="ECO:0000256" key="10">
    <source>
        <dbReference type="ARBA" id="ARBA00022989"/>
    </source>
</evidence>